<keyword evidence="1" id="KW-0812">Transmembrane</keyword>
<evidence type="ECO:0000313" key="3">
    <source>
        <dbReference type="Proteomes" id="UP000593802"/>
    </source>
</evidence>
<dbReference type="Pfam" id="PF10011">
    <property type="entry name" value="DUF2254"/>
    <property type="match status" value="1"/>
</dbReference>
<evidence type="ECO:0000313" key="2">
    <source>
        <dbReference type="EMBL" id="BCJ85089.1"/>
    </source>
</evidence>
<dbReference type="EMBL" id="AP023366">
    <property type="protein sequence ID" value="BCJ85089.1"/>
    <property type="molecule type" value="Genomic_DNA"/>
</dbReference>
<dbReference type="AlphaFoldDB" id="A0A7I8D7W0"/>
<name>A0A7I8D7W0_9BACL</name>
<keyword evidence="1" id="KW-1133">Transmembrane helix</keyword>
<feature type="transmembrane region" description="Helical" evidence="1">
    <location>
        <begin position="414"/>
        <end position="430"/>
    </location>
</feature>
<proteinExistence type="predicted"/>
<sequence>MLLHLFGSWLLIMLILLYTPALFSGDADTARNYLNTIAQILATIFTLSISIVMVAVQMTASKYSHRILDFYVRFPYNVSLFSLYLLTIFHSIYMLSQIEELGTGLVSVELDRRISSDLILLIIGFIWLLVYLYAVMKLMKPETIISTIEKEYLQAYNRGDYREALVKIEQIADIGKRSVNDMDTMTAIRCVKNIADMLHNTRLPTAEQDKVLWYHQRIVEQLQGLASISVNQRETAVSGAILHEMLEMGMKYVESGSLKAAAVIVEGYRQIVLNSLAGQQQLHLVGIVIQHIYEISCAVVRQGSDKESVHTFVITAFRRLRQIGRQVTASELHGHSFVAQHIVSNAFGRLLATIIEKDGPVFPHPLIYELFNEYVGLIKLLFTHGDLKDTVTVTTWMREEIETHRSDLQTVRPYLYLFLLLASIALYLRQQSIVTVLVRAVGKYFEPDPDLLAQILDNRLQIRKLYDFQEPQRYLQEVFLLWKGYYLYAKQYPEGPKEVAPVVLEQPSRWVDLFDGMEPNEFLRS</sequence>
<dbReference type="Proteomes" id="UP000593802">
    <property type="component" value="Chromosome"/>
</dbReference>
<feature type="transmembrane region" description="Helical" evidence="1">
    <location>
        <begin position="76"/>
        <end position="98"/>
    </location>
</feature>
<dbReference type="InterPro" id="IPR018723">
    <property type="entry name" value="DUF2254_membrane"/>
</dbReference>
<feature type="transmembrane region" description="Helical" evidence="1">
    <location>
        <begin position="35"/>
        <end position="56"/>
    </location>
</feature>
<keyword evidence="3" id="KW-1185">Reference proteome</keyword>
<feature type="transmembrane region" description="Helical" evidence="1">
    <location>
        <begin position="118"/>
        <end position="136"/>
    </location>
</feature>
<organism evidence="2 3">
    <name type="scientific">Effusibacillus dendaii</name>
    <dbReference type="NCBI Taxonomy" id="2743772"/>
    <lineage>
        <taxon>Bacteria</taxon>
        <taxon>Bacillati</taxon>
        <taxon>Bacillota</taxon>
        <taxon>Bacilli</taxon>
        <taxon>Bacillales</taxon>
        <taxon>Alicyclobacillaceae</taxon>
        <taxon>Effusibacillus</taxon>
    </lineage>
</organism>
<reference evidence="2 3" key="1">
    <citation type="submission" date="2020-08" db="EMBL/GenBank/DDBJ databases">
        <title>Complete Genome Sequence of Effusibacillus dendaii Strain skT53, Isolated from Farmland soil.</title>
        <authorList>
            <person name="Konishi T."/>
            <person name="Kawasaki H."/>
        </authorList>
    </citation>
    <scope>NUCLEOTIDE SEQUENCE [LARGE SCALE GENOMIC DNA]</scope>
    <source>
        <strain evidence="3">skT53</strain>
    </source>
</reference>
<keyword evidence="1" id="KW-0472">Membrane</keyword>
<accession>A0A7I8D7W0</accession>
<evidence type="ECO:0008006" key="4">
    <source>
        <dbReference type="Google" id="ProtNLM"/>
    </source>
</evidence>
<dbReference type="RefSeq" id="WP_200759254.1">
    <property type="nucleotide sequence ID" value="NZ_AP023366.1"/>
</dbReference>
<gene>
    <name evidence="2" type="ORF">skT53_00740</name>
</gene>
<evidence type="ECO:0000256" key="1">
    <source>
        <dbReference type="SAM" id="Phobius"/>
    </source>
</evidence>
<dbReference type="KEGG" id="eff:skT53_00740"/>
<protein>
    <recommendedName>
        <fullName evidence="4">DUF2254 domain-containing protein</fullName>
    </recommendedName>
</protein>